<dbReference type="Proteomes" id="UP000887540">
    <property type="component" value="Unplaced"/>
</dbReference>
<organism evidence="1 2">
    <name type="scientific">Acrobeloides nanus</name>
    <dbReference type="NCBI Taxonomy" id="290746"/>
    <lineage>
        <taxon>Eukaryota</taxon>
        <taxon>Metazoa</taxon>
        <taxon>Ecdysozoa</taxon>
        <taxon>Nematoda</taxon>
        <taxon>Chromadorea</taxon>
        <taxon>Rhabditida</taxon>
        <taxon>Tylenchina</taxon>
        <taxon>Cephalobomorpha</taxon>
        <taxon>Cephaloboidea</taxon>
        <taxon>Cephalobidae</taxon>
        <taxon>Acrobeloides</taxon>
    </lineage>
</organism>
<name>A0A914C4J0_9BILA</name>
<sequence length="145" mass="16437">MSRGTHHCGKPIFADSPLFQASIYKSNTVDLNRMSHNAVGGVFNTPTAVHYDTTFNREMDQHVEGNGIYGSQISQHNFCCQNYTLFNNPNMQNKPNICFSPYVPQPTVTNNLCAFRLFQKRVGSKPSIVRRRFSPYKPLYGGNQL</sequence>
<dbReference type="AlphaFoldDB" id="A0A914C4J0"/>
<proteinExistence type="predicted"/>
<evidence type="ECO:0000313" key="2">
    <source>
        <dbReference type="WBParaSite" id="ACRNAN_Path_276.g1033.t1"/>
    </source>
</evidence>
<dbReference type="WBParaSite" id="ACRNAN_Path_276.g1033.t1">
    <property type="protein sequence ID" value="ACRNAN_Path_276.g1033.t1"/>
    <property type="gene ID" value="ACRNAN_Path_276.g1033"/>
</dbReference>
<protein>
    <submittedName>
        <fullName evidence="2">Uncharacterized protein</fullName>
    </submittedName>
</protein>
<reference evidence="2" key="1">
    <citation type="submission" date="2022-11" db="UniProtKB">
        <authorList>
            <consortium name="WormBaseParasite"/>
        </authorList>
    </citation>
    <scope>IDENTIFICATION</scope>
</reference>
<keyword evidence="1" id="KW-1185">Reference proteome</keyword>
<accession>A0A914C4J0</accession>
<evidence type="ECO:0000313" key="1">
    <source>
        <dbReference type="Proteomes" id="UP000887540"/>
    </source>
</evidence>